<dbReference type="PANTHER" id="PTHR15332">
    <property type="entry name" value="PROPROTEIN CONVERTASE SUBTILISIN_KEXIN TYPE 5-LIKE"/>
    <property type="match status" value="1"/>
</dbReference>
<evidence type="ECO:0000313" key="1">
    <source>
        <dbReference type="EMBL" id="CAD8213885.1"/>
    </source>
</evidence>
<reference evidence="1" key="1">
    <citation type="submission" date="2021-01" db="EMBL/GenBank/DDBJ databases">
        <authorList>
            <consortium name="Genoscope - CEA"/>
            <person name="William W."/>
        </authorList>
    </citation>
    <scope>NUCLEOTIDE SEQUENCE</scope>
</reference>
<dbReference type="InterPro" id="IPR006212">
    <property type="entry name" value="Furin_repeat"/>
</dbReference>
<name>A0A8S1YI70_PAROT</name>
<gene>
    <name evidence="1" type="ORF">POCTA_138.1.T1650006</name>
</gene>
<dbReference type="OrthoDB" id="300641at2759"/>
<dbReference type="Proteomes" id="UP000683925">
    <property type="component" value="Unassembled WGS sequence"/>
</dbReference>
<sequence>MQSSNNDSMCQKCSYRCSSCTIKPENCTTCPEYSERDLRTDNSCQCPANFYDQLGNPICIRCHSTCQTCEGSKSNQCTSCVSLSKRKLNSIGECNCPISYFDIGIQECQICSSDCLYVIQIILVCCYIIIKQINTVLTQFSVECSITSTNCTSCSPDRYQLLNSCLCKTKLQGSYLTTYSATLKSRCQSCHSSCLSCNGPLANQCLTCLNSESRILVATSCVCTENTFDINVPNCQKCDYRCEGCTTLRTKCKACPSSSSRIFTVKIFSFLIFVKIACRILQFPYYKLKNKFQNIFLHIQSFNLFL</sequence>
<evidence type="ECO:0000313" key="2">
    <source>
        <dbReference type="Proteomes" id="UP000683925"/>
    </source>
</evidence>
<dbReference type="AlphaFoldDB" id="A0A8S1YI70"/>
<keyword evidence="2" id="KW-1185">Reference proteome</keyword>
<dbReference type="PANTHER" id="PTHR15332:SF175">
    <property type="entry name" value="PROPROTEIN CONVERTASE SUBTILISIN_KEXIN TYPE 5-LIKE"/>
    <property type="match status" value="1"/>
</dbReference>
<organism evidence="1 2">
    <name type="scientific">Paramecium octaurelia</name>
    <dbReference type="NCBI Taxonomy" id="43137"/>
    <lineage>
        <taxon>Eukaryota</taxon>
        <taxon>Sar</taxon>
        <taxon>Alveolata</taxon>
        <taxon>Ciliophora</taxon>
        <taxon>Intramacronucleata</taxon>
        <taxon>Oligohymenophorea</taxon>
        <taxon>Peniculida</taxon>
        <taxon>Parameciidae</taxon>
        <taxon>Paramecium</taxon>
    </lineage>
</organism>
<protein>
    <submittedName>
        <fullName evidence="1">Uncharacterized protein</fullName>
    </submittedName>
</protein>
<proteinExistence type="predicted"/>
<accession>A0A8S1YI70</accession>
<comment type="caution">
    <text evidence="1">The sequence shown here is derived from an EMBL/GenBank/DDBJ whole genome shotgun (WGS) entry which is preliminary data.</text>
</comment>
<dbReference type="EMBL" id="CAJJDP010000168">
    <property type="protein sequence ID" value="CAD8213885.1"/>
    <property type="molecule type" value="Genomic_DNA"/>
</dbReference>
<dbReference type="SMART" id="SM00261">
    <property type="entry name" value="FU"/>
    <property type="match status" value="4"/>
</dbReference>